<dbReference type="InterPro" id="IPR037066">
    <property type="entry name" value="Plug_dom_sf"/>
</dbReference>
<dbReference type="CDD" id="cd01465">
    <property type="entry name" value="vWA_subgroup"/>
    <property type="match status" value="1"/>
</dbReference>
<name>A0A0F9XMF3_9ZZZZ</name>
<dbReference type="SUPFAM" id="SSF49464">
    <property type="entry name" value="Carboxypeptidase regulatory domain-like"/>
    <property type="match status" value="1"/>
</dbReference>
<organism evidence="2">
    <name type="scientific">marine sediment metagenome</name>
    <dbReference type="NCBI Taxonomy" id="412755"/>
    <lineage>
        <taxon>unclassified sequences</taxon>
        <taxon>metagenomes</taxon>
        <taxon>ecological metagenomes</taxon>
    </lineage>
</organism>
<feature type="domain" description="VWFA" evidence="1">
    <location>
        <begin position="335"/>
        <end position="513"/>
    </location>
</feature>
<dbReference type="Pfam" id="PF13715">
    <property type="entry name" value="CarbopepD_reg_2"/>
    <property type="match status" value="1"/>
</dbReference>
<dbReference type="InterPro" id="IPR051266">
    <property type="entry name" value="CLCR"/>
</dbReference>
<dbReference type="InterPro" id="IPR008969">
    <property type="entry name" value="CarboxyPept-like_regulatory"/>
</dbReference>
<dbReference type="SUPFAM" id="SSF53300">
    <property type="entry name" value="vWA-like"/>
    <property type="match status" value="1"/>
</dbReference>
<dbReference type="InterPro" id="IPR021908">
    <property type="entry name" value="YfbK_C"/>
</dbReference>
<evidence type="ECO:0000313" key="2">
    <source>
        <dbReference type="EMBL" id="KKN93303.1"/>
    </source>
</evidence>
<sequence length="697" mass="77126">MKNAIFFFVLLSSFLLSSQQIKISGIVSDHSGYPLPGATVVEKGTNNGTQTDFDGNYVLTVQKGAELTFSYIGYKTQAIIIRDIAVINVSLEEDYEVLQEVVVLGYGTRSHKSITGSVSMVSGNQIKGTPSKNISSVLQGKVSGVSIRGMGSVERKSNGNQVKRPLYIVDGIPVKKQYNGIVESLDNENIQSRKELKDSDAENLYGTRAKYGCIIIQTVNGNYVIEEEENYARITENQFQNVDINPLSTFSIDVDKAAYSNVRRFINNGKEVPVDAVKIEEMINYFDYDYPQPTNDHPFSVNTEVAETPWNVNTKLVRIGLQGKEYLNDELPASNLTFLIDVSGSMSGDNKLPLLKSAFKLLVNQLREKDRVSIVVYAGAAGVVLEPTSGNYKLKIMNALDMLEAGGSTAGGEGIKLAYKLAEKNFKKNGNNRVILATDGDFNVGLSNDKDMEDLITEKRESGVFLSVLGFGMGNYKDSKLETLADKGNGNHGYIDTMQEAQKLFGKEFGGTLFTIAKDVKLQVEFNPAKVKSYRLIGYENRLLADEDFIDDTKDAGELGSGHKVTALYEIVEAGVTSEYVKETHDLKYTKVVSGDKFSDELFTVKFRYKKPDGNKSIELVHVQNSNTQEMSKDFQFSAAVALFGQQLRKSAFNNKASLNDVIVMAEKGRGEDKNGYRAEFIRLVESINEKLVTDNY</sequence>
<protein>
    <recommendedName>
        <fullName evidence="1">VWFA domain-containing protein</fullName>
    </recommendedName>
</protein>
<dbReference type="Gene3D" id="2.60.40.1120">
    <property type="entry name" value="Carboxypeptidase-like, regulatory domain"/>
    <property type="match status" value="1"/>
</dbReference>
<dbReference type="PANTHER" id="PTHR10579:SF43">
    <property type="entry name" value="ZINC FINGER (C3HC4-TYPE RING FINGER) FAMILY PROTEIN"/>
    <property type="match status" value="1"/>
</dbReference>
<dbReference type="InterPro" id="IPR022156">
    <property type="entry name" value="Uncharacterised_YfbK_N"/>
</dbReference>
<dbReference type="SMART" id="SM00327">
    <property type="entry name" value="VWA"/>
    <property type="match status" value="1"/>
</dbReference>
<dbReference type="PANTHER" id="PTHR10579">
    <property type="entry name" value="CALCIUM-ACTIVATED CHLORIDE CHANNEL REGULATOR"/>
    <property type="match status" value="1"/>
</dbReference>
<dbReference type="PROSITE" id="PS50234">
    <property type="entry name" value="VWFA"/>
    <property type="match status" value="1"/>
</dbReference>
<accession>A0A0F9XMF3</accession>
<dbReference type="Pfam" id="PF07715">
    <property type="entry name" value="Plug"/>
    <property type="match status" value="1"/>
</dbReference>
<dbReference type="Pfam" id="PF12034">
    <property type="entry name" value="YfbK_C"/>
    <property type="match status" value="1"/>
</dbReference>
<dbReference type="Gene3D" id="3.40.50.410">
    <property type="entry name" value="von Willebrand factor, type A domain"/>
    <property type="match status" value="1"/>
</dbReference>
<reference evidence="2" key="1">
    <citation type="journal article" date="2015" name="Nature">
        <title>Complex archaea that bridge the gap between prokaryotes and eukaryotes.</title>
        <authorList>
            <person name="Spang A."/>
            <person name="Saw J.H."/>
            <person name="Jorgensen S.L."/>
            <person name="Zaremba-Niedzwiedzka K."/>
            <person name="Martijn J."/>
            <person name="Lind A.E."/>
            <person name="van Eijk R."/>
            <person name="Schleper C."/>
            <person name="Guy L."/>
            <person name="Ettema T.J."/>
        </authorList>
    </citation>
    <scope>NUCLEOTIDE SEQUENCE</scope>
</reference>
<dbReference type="AlphaFoldDB" id="A0A0F9XMF3"/>
<dbReference type="InterPro" id="IPR012910">
    <property type="entry name" value="Plug_dom"/>
</dbReference>
<dbReference type="InterPro" id="IPR036465">
    <property type="entry name" value="vWFA_dom_sf"/>
</dbReference>
<dbReference type="Pfam" id="PF00092">
    <property type="entry name" value="VWA"/>
    <property type="match status" value="1"/>
</dbReference>
<dbReference type="InterPro" id="IPR002035">
    <property type="entry name" value="VWF_A"/>
</dbReference>
<dbReference type="SUPFAM" id="SSF56935">
    <property type="entry name" value="Porins"/>
    <property type="match status" value="1"/>
</dbReference>
<dbReference type="EMBL" id="LAZR01000087">
    <property type="protein sequence ID" value="KKN93303.1"/>
    <property type="molecule type" value="Genomic_DNA"/>
</dbReference>
<proteinExistence type="predicted"/>
<gene>
    <name evidence="2" type="ORF">LCGC14_0199380</name>
</gene>
<dbReference type="Gene3D" id="2.170.130.10">
    <property type="entry name" value="TonB-dependent receptor, plug domain"/>
    <property type="match status" value="1"/>
</dbReference>
<comment type="caution">
    <text evidence="2">The sequence shown here is derived from an EMBL/GenBank/DDBJ whole genome shotgun (WGS) entry which is preliminary data.</text>
</comment>
<dbReference type="Pfam" id="PF12450">
    <property type="entry name" value="vWF_A"/>
    <property type="match status" value="1"/>
</dbReference>
<evidence type="ECO:0000259" key="1">
    <source>
        <dbReference type="PROSITE" id="PS50234"/>
    </source>
</evidence>